<dbReference type="EMBL" id="CP035503">
    <property type="protein sequence ID" value="QDL35923.1"/>
    <property type="molecule type" value="Genomic_DNA"/>
</dbReference>
<evidence type="ECO:0000313" key="2">
    <source>
        <dbReference type="EMBL" id="QDL35923.1"/>
    </source>
</evidence>
<dbReference type="AlphaFoldDB" id="A0A515D679"/>
<dbReference type="Pfam" id="PF12802">
    <property type="entry name" value="MarR_2"/>
    <property type="match status" value="1"/>
</dbReference>
<sequence>MTENPPHPPAEDGWRQTHLGRLLGHAMRRFDERVLQLMAQNIEVPLALSNLAARGQVSAAHIHITRHLSLQGSRLTELAERAGMSKQAMGQLVDQCEAWGLVTRAPDSRDARARLVRFTPTGLDWLQAFKDAVVQAEAEFRADVGLDVATVAMIGLEIYAAWKPARA</sequence>
<evidence type="ECO:0000259" key="1">
    <source>
        <dbReference type="SMART" id="SM00347"/>
    </source>
</evidence>
<dbReference type="RefSeq" id="WP_142817023.1">
    <property type="nucleotide sequence ID" value="NZ_CP035503.1"/>
</dbReference>
<dbReference type="SUPFAM" id="SSF46785">
    <property type="entry name" value="Winged helix' DNA-binding domain"/>
    <property type="match status" value="1"/>
</dbReference>
<name>A0A515D679_9BURK</name>
<proteinExistence type="predicted"/>
<dbReference type="KEGG" id="rhf:EUB48_00430"/>
<dbReference type="InterPro" id="IPR036388">
    <property type="entry name" value="WH-like_DNA-bd_sf"/>
</dbReference>
<dbReference type="PANTHER" id="PTHR33164">
    <property type="entry name" value="TRANSCRIPTIONAL REGULATOR, MARR FAMILY"/>
    <property type="match status" value="1"/>
</dbReference>
<dbReference type="GO" id="GO:0006950">
    <property type="term" value="P:response to stress"/>
    <property type="evidence" value="ECO:0007669"/>
    <property type="project" value="TreeGrafter"/>
</dbReference>
<evidence type="ECO:0000313" key="3">
    <source>
        <dbReference type="Proteomes" id="UP000316798"/>
    </source>
</evidence>
<dbReference type="InterPro" id="IPR000835">
    <property type="entry name" value="HTH_MarR-typ"/>
</dbReference>
<reference evidence="2 3" key="1">
    <citation type="submission" date="2019-01" db="EMBL/GenBank/DDBJ databases">
        <title>Genomic insights into a novel species Rhodoferax sp.</title>
        <authorList>
            <person name="Jin L."/>
        </authorList>
    </citation>
    <scope>NUCLEOTIDE SEQUENCE [LARGE SCALE GENOMIC DNA]</scope>
    <source>
        <strain evidence="2 3">CHu59-6-5</strain>
    </source>
</reference>
<keyword evidence="3" id="KW-1185">Reference proteome</keyword>
<protein>
    <submittedName>
        <fullName evidence="2">MarR family transcriptional regulator</fullName>
    </submittedName>
</protein>
<feature type="domain" description="HTH marR-type" evidence="1">
    <location>
        <begin position="50"/>
        <end position="149"/>
    </location>
</feature>
<dbReference type="InterPro" id="IPR036390">
    <property type="entry name" value="WH_DNA-bd_sf"/>
</dbReference>
<dbReference type="GO" id="GO:0003700">
    <property type="term" value="F:DNA-binding transcription factor activity"/>
    <property type="evidence" value="ECO:0007669"/>
    <property type="project" value="InterPro"/>
</dbReference>
<organism evidence="2 3">
    <name type="scientific">Rhodoferax sediminis</name>
    <dbReference type="NCBI Taxonomy" id="2509614"/>
    <lineage>
        <taxon>Bacteria</taxon>
        <taxon>Pseudomonadati</taxon>
        <taxon>Pseudomonadota</taxon>
        <taxon>Betaproteobacteria</taxon>
        <taxon>Burkholderiales</taxon>
        <taxon>Comamonadaceae</taxon>
        <taxon>Rhodoferax</taxon>
    </lineage>
</organism>
<dbReference type="InterPro" id="IPR039422">
    <property type="entry name" value="MarR/SlyA-like"/>
</dbReference>
<gene>
    <name evidence="2" type="ORF">EUB48_00430</name>
</gene>
<dbReference type="SMART" id="SM00347">
    <property type="entry name" value="HTH_MARR"/>
    <property type="match status" value="1"/>
</dbReference>
<accession>A0A515D679</accession>
<dbReference type="Gene3D" id="1.10.10.10">
    <property type="entry name" value="Winged helix-like DNA-binding domain superfamily/Winged helix DNA-binding domain"/>
    <property type="match status" value="1"/>
</dbReference>
<dbReference type="PANTHER" id="PTHR33164:SF57">
    <property type="entry name" value="MARR-FAMILY TRANSCRIPTIONAL REGULATOR"/>
    <property type="match status" value="1"/>
</dbReference>
<dbReference type="OrthoDB" id="122135at2"/>
<dbReference type="Proteomes" id="UP000316798">
    <property type="component" value="Chromosome"/>
</dbReference>